<comment type="caution">
    <text evidence="2">The sequence shown here is derived from an EMBL/GenBank/DDBJ whole genome shotgun (WGS) entry which is preliminary data.</text>
</comment>
<evidence type="ECO:0000313" key="2">
    <source>
        <dbReference type="EMBL" id="MFC3997956.1"/>
    </source>
</evidence>
<dbReference type="Pfam" id="PF22740">
    <property type="entry name" value="PapZ_C"/>
    <property type="match status" value="1"/>
</dbReference>
<proteinExistence type="predicted"/>
<evidence type="ECO:0000313" key="3">
    <source>
        <dbReference type="Proteomes" id="UP001595847"/>
    </source>
</evidence>
<accession>A0ABV8FP89</accession>
<dbReference type="EMBL" id="JBHSBH010000012">
    <property type="protein sequence ID" value="MFC3997956.1"/>
    <property type="molecule type" value="Genomic_DNA"/>
</dbReference>
<dbReference type="RefSeq" id="WP_378535376.1">
    <property type="nucleotide sequence ID" value="NZ_JBHSBH010000012.1"/>
</dbReference>
<organism evidence="2 3">
    <name type="scientific">Nocardiopsis sediminis</name>
    <dbReference type="NCBI Taxonomy" id="1778267"/>
    <lineage>
        <taxon>Bacteria</taxon>
        <taxon>Bacillati</taxon>
        <taxon>Actinomycetota</taxon>
        <taxon>Actinomycetes</taxon>
        <taxon>Streptosporangiales</taxon>
        <taxon>Nocardiopsidaceae</taxon>
        <taxon>Nocardiopsis</taxon>
    </lineage>
</organism>
<protein>
    <submittedName>
        <fullName evidence="2">ATPase</fullName>
    </submittedName>
</protein>
<dbReference type="Proteomes" id="UP001595847">
    <property type="component" value="Unassembled WGS sequence"/>
</dbReference>
<dbReference type="PANTHER" id="PTHR30448:SF0">
    <property type="entry name" value="RNASE ADAPTER PROTEIN RAPZ"/>
    <property type="match status" value="1"/>
</dbReference>
<evidence type="ECO:0000259" key="1">
    <source>
        <dbReference type="Pfam" id="PF22740"/>
    </source>
</evidence>
<feature type="domain" description="RapZ C-terminal" evidence="1">
    <location>
        <begin position="3"/>
        <end position="121"/>
    </location>
</feature>
<sequence>MTTIYITSFGWDQPAGAPAANLTFDLRTHFRDPHKRPEFRYLTARDQVVVDTVLSTPGIRPLVASIAGAVAAYASGPVAADITVAVGCVGGRHRAPSVAMLLAGMLTELGYEVAVDHRDIDLPVLTR</sequence>
<gene>
    <name evidence="2" type="ORF">ACFOVU_18625</name>
</gene>
<reference evidence="3" key="1">
    <citation type="journal article" date="2019" name="Int. J. Syst. Evol. Microbiol.">
        <title>The Global Catalogue of Microorganisms (GCM) 10K type strain sequencing project: providing services to taxonomists for standard genome sequencing and annotation.</title>
        <authorList>
            <consortium name="The Broad Institute Genomics Platform"/>
            <consortium name="The Broad Institute Genome Sequencing Center for Infectious Disease"/>
            <person name="Wu L."/>
            <person name="Ma J."/>
        </authorList>
    </citation>
    <scope>NUCLEOTIDE SEQUENCE [LARGE SCALE GENOMIC DNA]</scope>
    <source>
        <strain evidence="3">TBRC 1826</strain>
    </source>
</reference>
<dbReference type="InterPro" id="IPR005337">
    <property type="entry name" value="RapZ-like"/>
</dbReference>
<name>A0ABV8FP89_9ACTN</name>
<dbReference type="InterPro" id="IPR053931">
    <property type="entry name" value="RapZ_C"/>
</dbReference>
<dbReference type="PANTHER" id="PTHR30448">
    <property type="entry name" value="RNASE ADAPTER PROTEIN RAPZ"/>
    <property type="match status" value="1"/>
</dbReference>
<keyword evidence="3" id="KW-1185">Reference proteome</keyword>